<dbReference type="EMBL" id="NGJX01000003">
    <property type="protein sequence ID" value="RSU03808.1"/>
    <property type="molecule type" value="Genomic_DNA"/>
</dbReference>
<keyword evidence="2" id="KW-1185">Reference proteome</keyword>
<gene>
    <name evidence="1" type="ORF">CBF32_03815</name>
</gene>
<dbReference type="RefSeq" id="WP_114289123.1">
    <property type="nucleotide sequence ID" value="NZ_CP122523.1"/>
</dbReference>
<proteinExistence type="predicted"/>
<organism evidence="1 2">
    <name type="scientific">Vagococcus fluvialis</name>
    <dbReference type="NCBI Taxonomy" id="2738"/>
    <lineage>
        <taxon>Bacteria</taxon>
        <taxon>Bacillati</taxon>
        <taxon>Bacillota</taxon>
        <taxon>Bacilli</taxon>
        <taxon>Lactobacillales</taxon>
        <taxon>Enterococcaceae</taxon>
        <taxon>Vagococcus</taxon>
    </lineage>
</organism>
<reference evidence="1 2" key="1">
    <citation type="submission" date="2017-05" db="EMBL/GenBank/DDBJ databases">
        <title>Vagococcus spp. assemblies.</title>
        <authorList>
            <person name="Gulvik C.A."/>
        </authorList>
    </citation>
    <scope>NUCLEOTIDE SEQUENCE [LARGE SCALE GENOMIC DNA]</scope>
    <source>
        <strain evidence="1 2">NCFB 2497</strain>
    </source>
</reference>
<accession>A0A369AZW4</accession>
<protein>
    <submittedName>
        <fullName evidence="1">Uncharacterized protein</fullName>
    </submittedName>
</protein>
<comment type="caution">
    <text evidence="1">The sequence shown here is derived from an EMBL/GenBank/DDBJ whole genome shotgun (WGS) entry which is preliminary data.</text>
</comment>
<dbReference type="Proteomes" id="UP000288197">
    <property type="component" value="Unassembled WGS sequence"/>
</dbReference>
<evidence type="ECO:0000313" key="1">
    <source>
        <dbReference type="EMBL" id="RSU03808.1"/>
    </source>
</evidence>
<evidence type="ECO:0000313" key="2">
    <source>
        <dbReference type="Proteomes" id="UP000288197"/>
    </source>
</evidence>
<dbReference type="GeneID" id="63145925"/>
<sequence length="162" mass="18772">MTYYDKSMSYLNEFFELTPVSTSDLSEIYVTITTENLLNSLIGQQYQLTPDTVDFEFYKIDKTKDTLLYFSEIDSHYTPYQLMSKEQDIILVAIEKTIGVVDCNSNRLFNELQLNQGVTSSDLQNEELVLDYESTKKMFTEFYTLSHIPKGHSIHQALASKK</sequence>
<dbReference type="AlphaFoldDB" id="A0A369AZW4"/>
<name>A0A369AZW4_9ENTE</name>